<protein>
    <submittedName>
        <fullName evidence="1">Uncharacterized protein</fullName>
    </submittedName>
</protein>
<proteinExistence type="predicted"/>
<evidence type="ECO:0000313" key="2">
    <source>
        <dbReference type="Proteomes" id="UP001732700"/>
    </source>
</evidence>
<accession>A0ACD5Z8U2</accession>
<evidence type="ECO:0000313" key="1">
    <source>
        <dbReference type="EnsemblPlants" id="AVESA.00010b.r2.6CG1125220.1.CDS"/>
    </source>
</evidence>
<reference evidence="1" key="1">
    <citation type="submission" date="2021-05" db="EMBL/GenBank/DDBJ databases">
        <authorList>
            <person name="Scholz U."/>
            <person name="Mascher M."/>
            <person name="Fiebig A."/>
        </authorList>
    </citation>
    <scope>NUCLEOTIDE SEQUENCE [LARGE SCALE GENOMIC DNA]</scope>
</reference>
<organism evidence="1 2">
    <name type="scientific">Avena sativa</name>
    <name type="common">Oat</name>
    <dbReference type="NCBI Taxonomy" id="4498"/>
    <lineage>
        <taxon>Eukaryota</taxon>
        <taxon>Viridiplantae</taxon>
        <taxon>Streptophyta</taxon>
        <taxon>Embryophyta</taxon>
        <taxon>Tracheophyta</taxon>
        <taxon>Spermatophyta</taxon>
        <taxon>Magnoliopsida</taxon>
        <taxon>Liliopsida</taxon>
        <taxon>Poales</taxon>
        <taxon>Poaceae</taxon>
        <taxon>BOP clade</taxon>
        <taxon>Pooideae</taxon>
        <taxon>Poodae</taxon>
        <taxon>Poeae</taxon>
        <taxon>Poeae Chloroplast Group 1 (Aveneae type)</taxon>
        <taxon>Aveninae</taxon>
        <taxon>Avena</taxon>
    </lineage>
</organism>
<name>A0ACD5Z8U2_AVESA</name>
<dbReference type="EnsemblPlants" id="AVESA.00010b.r2.6CG1125220.1">
    <property type="protein sequence ID" value="AVESA.00010b.r2.6CG1125220.1.CDS"/>
    <property type="gene ID" value="AVESA.00010b.r2.6CG1125220"/>
</dbReference>
<keyword evidence="2" id="KW-1185">Reference proteome</keyword>
<sequence>MGTSLSGALCCLLLPALLLGLPRPRVEASGALKRLPPSSPTLSGCPKSCGNLSFDYPFGIGEGCYRSRDFELHCVSSGAAPKLFFQNGTTQVVAHIDVVNQENRVAIAFSQSIPMVSGVDVYTASWRAPGRAFLLQQGTTLKVLGCDLDAYFQDENTGTSTWLCSARCPVQGITETVARHSCNGTGCCSIILGANLGNIQLKFVRHRNLSSSSDQSTVRDTIGLITESASLKWTIPDQLTCASALHNGTSYACVSSHSSCMDKSFLGYVCRCDSGYGGNPYVLDGCSRDKGYNPLQQTHNCTRRCRNMDVPFPFGLEDGCSGRDEFQLKCMDAASSAAVLDDYNNVTEIHIDEGTVDIRHMAQDVEQSQLRGLYNIPQEYPIQSTQWVVANLT</sequence>
<reference evidence="1" key="2">
    <citation type="submission" date="2025-09" db="UniProtKB">
        <authorList>
            <consortium name="EnsemblPlants"/>
        </authorList>
    </citation>
    <scope>IDENTIFICATION</scope>
</reference>
<dbReference type="Proteomes" id="UP001732700">
    <property type="component" value="Chromosome 6C"/>
</dbReference>